<sequence length="775" mass="84039">MGPRARRVSFVTPAPIHVPPAITSQVPPPWQNSRSPQYAQSFAQPQLSPLPSPVYWQPYILVPSPASMHMSAPSAPPTHPARPAPAHVHPALRAPLPHVPVWDMRLAPPPTAPAMRGEHATNPARAQLLVTCTLLPWALSLSPSTHLFVSAQDVFDALYTALRTPVRQEEVDAVPHSQYSRVNAAGEAYKVRYRACVDPARRAREKAAGMRRVDFLGQTYRFGGLVLVEDVNPTKNAPPISSYNPPSLSPISLIPPCPSAPADLQDAQVLNTIDDLARGIVQTTHAKTELTLLVVGDTGTGKTAFLSLIANVLKGKTPSEYTKLHELAHEVSGSRRHGKTDAFVPYEFVSTNGVTMRILDTPGIADTRSVTRAIHDHVDTVDAVLVLANGTVPRLGVATDHALSALSALPAAPTQKVGFLFTNVSSPLCWSFDEESLPDVLGASPLFRLNNPVAMRAKYLREKKRIEAEGAPSSAQNALLSTLRAAVEDAHRSALGELVKVLDWVDSLAPPPARDDASLFAAAQEIDKTLSDVLAAIGQMVAKKAALTKIKKETHGTTLTTELYRQYQSTITQKVYRQVGTPYHNTLCTTPECYHNCHERCGLPFSLEAEGIRECSAFSCGQWELTEDKHVVVGHALDGHGTGTERNKQEMGKARLEKTIANLDTALADAAVQVGQQVGEYAKLPLSVGFAGHLRKSVALLRLNVETMRGNGTDASIIASVEKALKRMEEKFVLVEAGKGRRGAKAVEQEEAPRQLIILESLAPPPIWYFYSQSM</sequence>
<dbReference type="GeneID" id="24100417"/>
<name>J4IBZ2_9APHY</name>
<proteinExistence type="predicted"/>
<dbReference type="RefSeq" id="XP_012184789.1">
    <property type="nucleotide sequence ID" value="XM_012329399.1"/>
</dbReference>
<evidence type="ECO:0000313" key="4">
    <source>
        <dbReference type="Proteomes" id="UP000006352"/>
    </source>
</evidence>
<dbReference type="InParanoid" id="J4IBZ2"/>
<dbReference type="EMBL" id="HE797194">
    <property type="protein sequence ID" value="CCM05506.1"/>
    <property type="molecule type" value="Genomic_DNA"/>
</dbReference>
<dbReference type="PANTHER" id="PTHR32046:SF12">
    <property type="entry name" value="AIG1-TYPE G DOMAIN-CONTAINING PROTEIN"/>
    <property type="match status" value="1"/>
</dbReference>
<dbReference type="STRING" id="599839.J4IBZ2"/>
<feature type="domain" description="DUF6699" evidence="2">
    <location>
        <begin position="102"/>
        <end position="227"/>
    </location>
</feature>
<evidence type="ECO:0000259" key="2">
    <source>
        <dbReference type="Pfam" id="PF20415"/>
    </source>
</evidence>
<dbReference type="PROSITE" id="PS00675">
    <property type="entry name" value="SIGMA54_INTERACT_1"/>
    <property type="match status" value="1"/>
</dbReference>
<dbReference type="Pfam" id="PF20415">
    <property type="entry name" value="DUF6699"/>
    <property type="match status" value="1"/>
</dbReference>
<accession>J4IBZ2</accession>
<dbReference type="PANTHER" id="PTHR32046">
    <property type="entry name" value="G DOMAIN-CONTAINING PROTEIN"/>
    <property type="match status" value="1"/>
</dbReference>
<dbReference type="AlphaFoldDB" id="J4IBZ2"/>
<evidence type="ECO:0000256" key="1">
    <source>
        <dbReference type="SAM" id="MobiDB-lite"/>
    </source>
</evidence>
<evidence type="ECO:0000313" key="3">
    <source>
        <dbReference type="EMBL" id="CCM05506.1"/>
    </source>
</evidence>
<reference evidence="3 4" key="1">
    <citation type="journal article" date="2012" name="Appl. Environ. Microbiol.">
        <title>Short-read sequencing for genomic analysis of the brown rot fungus Fibroporia radiculosa.</title>
        <authorList>
            <person name="Tang J.D."/>
            <person name="Perkins A.D."/>
            <person name="Sonstegard T.S."/>
            <person name="Schroeder S.G."/>
            <person name="Burgess S.C."/>
            <person name="Diehl S.V."/>
        </authorList>
    </citation>
    <scope>NUCLEOTIDE SEQUENCE [LARGE SCALE GENOMIC DNA]</scope>
    <source>
        <strain evidence="3 4">TFFH 294</strain>
    </source>
</reference>
<protein>
    <recommendedName>
        <fullName evidence="2">DUF6699 domain-containing protein</fullName>
    </recommendedName>
</protein>
<keyword evidence="4" id="KW-1185">Reference proteome</keyword>
<dbReference type="OrthoDB" id="3224413at2759"/>
<gene>
    <name evidence="3" type="ORF">FIBRA_07729</name>
</gene>
<dbReference type="Gene3D" id="3.40.50.300">
    <property type="entry name" value="P-loop containing nucleotide triphosphate hydrolases"/>
    <property type="match status" value="1"/>
</dbReference>
<dbReference type="InterPro" id="IPR025662">
    <property type="entry name" value="Sigma_54_int_dom_ATP-bd_1"/>
</dbReference>
<dbReference type="InterPro" id="IPR027417">
    <property type="entry name" value="P-loop_NTPase"/>
</dbReference>
<dbReference type="CDD" id="cd00882">
    <property type="entry name" value="Ras_like_GTPase"/>
    <property type="match status" value="1"/>
</dbReference>
<dbReference type="HOGENOM" id="CLU_360938_0_0_1"/>
<feature type="compositionally biased region" description="Polar residues" evidence="1">
    <location>
        <begin position="31"/>
        <end position="41"/>
    </location>
</feature>
<organism evidence="3 4">
    <name type="scientific">Fibroporia radiculosa</name>
    <dbReference type="NCBI Taxonomy" id="599839"/>
    <lineage>
        <taxon>Eukaryota</taxon>
        <taxon>Fungi</taxon>
        <taxon>Dikarya</taxon>
        <taxon>Basidiomycota</taxon>
        <taxon>Agaricomycotina</taxon>
        <taxon>Agaricomycetes</taxon>
        <taxon>Polyporales</taxon>
        <taxon>Fibroporiaceae</taxon>
        <taxon>Fibroporia</taxon>
    </lineage>
</organism>
<dbReference type="SUPFAM" id="SSF52540">
    <property type="entry name" value="P-loop containing nucleoside triphosphate hydrolases"/>
    <property type="match status" value="1"/>
</dbReference>
<dbReference type="InterPro" id="IPR046522">
    <property type="entry name" value="DUF6699"/>
</dbReference>
<dbReference type="Proteomes" id="UP000006352">
    <property type="component" value="Unassembled WGS sequence"/>
</dbReference>
<feature type="region of interest" description="Disordered" evidence="1">
    <location>
        <begin position="20"/>
        <end position="41"/>
    </location>
</feature>